<dbReference type="GO" id="GO:0005737">
    <property type="term" value="C:cytoplasm"/>
    <property type="evidence" value="ECO:0007669"/>
    <property type="project" value="TreeGrafter"/>
</dbReference>
<dbReference type="PANTHER" id="PTHR13710:SF105">
    <property type="entry name" value="ATP-DEPENDENT DNA HELICASE Q1"/>
    <property type="match status" value="1"/>
</dbReference>
<feature type="domain" description="HRDC" evidence="17">
    <location>
        <begin position="526"/>
        <end position="601"/>
    </location>
</feature>
<dbReference type="SMART" id="SM00956">
    <property type="entry name" value="RQC"/>
    <property type="match status" value="1"/>
</dbReference>
<dbReference type="Proteomes" id="UP000476030">
    <property type="component" value="Unassembled WGS sequence"/>
</dbReference>
<comment type="catalytic activity">
    <reaction evidence="15">
        <text>Couples ATP hydrolysis with the unwinding of duplex DNA by translocating in the 3'-5' direction.</text>
        <dbReference type="EC" id="5.6.2.4"/>
    </reaction>
</comment>
<dbReference type="EMBL" id="WTUW01000009">
    <property type="protein sequence ID" value="MZR31788.1"/>
    <property type="molecule type" value="Genomic_DNA"/>
</dbReference>
<dbReference type="Pfam" id="PF09382">
    <property type="entry name" value="RQC"/>
    <property type="match status" value="1"/>
</dbReference>
<dbReference type="InterPro" id="IPR032284">
    <property type="entry name" value="RecQ_Zn-bd"/>
</dbReference>
<dbReference type="InterPro" id="IPR002121">
    <property type="entry name" value="HRDC_dom"/>
</dbReference>
<keyword evidence="11" id="KW-0238">DNA-binding</keyword>
<evidence type="ECO:0000259" key="17">
    <source>
        <dbReference type="PROSITE" id="PS50967"/>
    </source>
</evidence>
<dbReference type="AlphaFoldDB" id="A0A6L8W9J3"/>
<sequence>MSRNPSKILSTVFGYPAFRGEQSQIIDHIIAKRDALVLMPTGGGKSLCYQIPALCMDGTAIVISPLIALMQNQVEALQQLGVAAAALNSSHSMEEQATVRTALLNGELKLLYIAPERLFSGGFIDMLKRCDISLFAIDEAHCVSQWGHDFRPEYLRLEILAETFPNVPRLALTATADAPTEKDIIERLGLSYGKIFRAGFDRPNIRYRLTAKTNGVSQLLSFIGAEHGADAGIVYCMSRRKVEQVAKKIAATGRIALPYHAGLDPEVRRETQARFLKDDAVIIVATIAFGMGIDKPDVRFVAHLDLPKNMESYYQETGRAGRDGLPANAWLAYGLQDVAKLKSLMQNPDKTLQQQKLDRGKLESLLQFCESALCRRRLLLEYFGETPQEACGNCDNCLEPPALFDATEAAQMALSCIYRSGEMFGAGHIIDILLGADTDKIKKFGHDRLSTYTVGKGFSRADWQSILRQLLALGLLNIDTEGYGSLSLNENCRSVLKGETKLELKKNPVRHRKEKSTSGPSRNFGNEQEEVLFNYLKSVRLNLAKEQNVPPYVIFHDKTLIEMAQLKPQSLSAFGELQGVGRSKQEKYGPAFLRAIEENFS</sequence>
<keyword evidence="9" id="KW-0862">Zinc</keyword>
<keyword evidence="14" id="KW-0413">Isomerase</keyword>
<dbReference type="GO" id="GO:0030894">
    <property type="term" value="C:replisome"/>
    <property type="evidence" value="ECO:0007669"/>
    <property type="project" value="TreeGrafter"/>
</dbReference>
<feature type="domain" description="Helicase C-terminal" evidence="19">
    <location>
        <begin position="215"/>
        <end position="363"/>
    </location>
</feature>
<gene>
    <name evidence="20" type="primary">recQ</name>
    <name evidence="20" type="ORF">GQE98_14220</name>
</gene>
<dbReference type="SUPFAM" id="SSF52540">
    <property type="entry name" value="P-loop containing nucleoside triphosphate hydrolases"/>
    <property type="match status" value="2"/>
</dbReference>
<dbReference type="InterPro" id="IPR027417">
    <property type="entry name" value="P-loop_NTPase"/>
</dbReference>
<evidence type="ECO:0000256" key="8">
    <source>
        <dbReference type="ARBA" id="ARBA00022806"/>
    </source>
</evidence>
<evidence type="ECO:0000256" key="5">
    <source>
        <dbReference type="ARBA" id="ARBA00022741"/>
    </source>
</evidence>
<dbReference type="InterPro" id="IPR011545">
    <property type="entry name" value="DEAD/DEAH_box_helicase_dom"/>
</dbReference>
<evidence type="ECO:0000256" key="9">
    <source>
        <dbReference type="ARBA" id="ARBA00022833"/>
    </source>
</evidence>
<dbReference type="SMART" id="SM00341">
    <property type="entry name" value="HRDC"/>
    <property type="match status" value="1"/>
</dbReference>
<evidence type="ECO:0000313" key="21">
    <source>
        <dbReference type="Proteomes" id="UP000476030"/>
    </source>
</evidence>
<dbReference type="Pfam" id="PF00570">
    <property type="entry name" value="HRDC"/>
    <property type="match status" value="1"/>
</dbReference>
<comment type="cofactor">
    <cofactor evidence="2">
        <name>Zn(2+)</name>
        <dbReference type="ChEBI" id="CHEBI:29105"/>
    </cofactor>
</comment>
<evidence type="ECO:0000256" key="4">
    <source>
        <dbReference type="ARBA" id="ARBA00022723"/>
    </source>
</evidence>
<dbReference type="PROSITE" id="PS50967">
    <property type="entry name" value="HRDC"/>
    <property type="match status" value="1"/>
</dbReference>
<dbReference type="InterPro" id="IPR001650">
    <property type="entry name" value="Helicase_C-like"/>
</dbReference>
<dbReference type="GO" id="GO:0005524">
    <property type="term" value="F:ATP binding"/>
    <property type="evidence" value="ECO:0007669"/>
    <property type="project" value="UniProtKB-KW"/>
</dbReference>
<dbReference type="GO" id="GO:0016787">
    <property type="term" value="F:hydrolase activity"/>
    <property type="evidence" value="ECO:0007669"/>
    <property type="project" value="UniProtKB-KW"/>
</dbReference>
<dbReference type="InterPro" id="IPR014001">
    <property type="entry name" value="Helicase_ATP-bd"/>
</dbReference>
<accession>A0A6L8W9J3</accession>
<dbReference type="PANTHER" id="PTHR13710">
    <property type="entry name" value="DNA HELICASE RECQ FAMILY MEMBER"/>
    <property type="match status" value="1"/>
</dbReference>
<dbReference type="GO" id="GO:0046872">
    <property type="term" value="F:metal ion binding"/>
    <property type="evidence" value="ECO:0007669"/>
    <property type="project" value="UniProtKB-KW"/>
</dbReference>
<keyword evidence="12" id="KW-0233">DNA recombination</keyword>
<comment type="similarity">
    <text evidence="3">Belongs to the helicase family. RecQ subfamily.</text>
</comment>
<keyword evidence="5" id="KW-0547">Nucleotide-binding</keyword>
<dbReference type="InterPro" id="IPR010997">
    <property type="entry name" value="HRDC-like_sf"/>
</dbReference>
<dbReference type="Pfam" id="PF00271">
    <property type="entry name" value="Helicase_C"/>
    <property type="match status" value="1"/>
</dbReference>
<keyword evidence="7 20" id="KW-0378">Hydrolase</keyword>
<evidence type="ECO:0000256" key="11">
    <source>
        <dbReference type="ARBA" id="ARBA00023125"/>
    </source>
</evidence>
<dbReference type="GO" id="GO:0006310">
    <property type="term" value="P:DNA recombination"/>
    <property type="evidence" value="ECO:0007669"/>
    <property type="project" value="UniProtKB-UniRule"/>
</dbReference>
<evidence type="ECO:0000256" key="7">
    <source>
        <dbReference type="ARBA" id="ARBA00022801"/>
    </source>
</evidence>
<comment type="caution">
    <text evidence="20">The sequence shown here is derived from an EMBL/GenBank/DDBJ whole genome shotgun (WGS) entry which is preliminary data.</text>
</comment>
<dbReference type="Pfam" id="PF16124">
    <property type="entry name" value="RecQ_Zn_bind"/>
    <property type="match status" value="1"/>
</dbReference>
<evidence type="ECO:0000256" key="6">
    <source>
        <dbReference type="ARBA" id="ARBA00022763"/>
    </source>
</evidence>
<dbReference type="InterPro" id="IPR006293">
    <property type="entry name" value="DNA_helicase_ATP-dep_RecQ_bac"/>
</dbReference>
<dbReference type="InterPro" id="IPR044876">
    <property type="entry name" value="HRDC_dom_sf"/>
</dbReference>
<dbReference type="Pfam" id="PF00270">
    <property type="entry name" value="DEAD"/>
    <property type="match status" value="1"/>
</dbReference>
<dbReference type="Gene3D" id="1.10.10.10">
    <property type="entry name" value="Winged helix-like DNA-binding domain superfamily/Winged helix DNA-binding domain"/>
    <property type="match status" value="1"/>
</dbReference>
<evidence type="ECO:0000259" key="19">
    <source>
        <dbReference type="PROSITE" id="PS51194"/>
    </source>
</evidence>
<evidence type="ECO:0000313" key="20">
    <source>
        <dbReference type="EMBL" id="MZR31788.1"/>
    </source>
</evidence>
<comment type="cofactor">
    <cofactor evidence="1">
        <name>Mg(2+)</name>
        <dbReference type="ChEBI" id="CHEBI:18420"/>
    </cofactor>
</comment>
<organism evidence="20 21">
    <name type="scientific">Sneathiella litorea</name>
    <dbReference type="NCBI Taxonomy" id="2606216"/>
    <lineage>
        <taxon>Bacteria</taxon>
        <taxon>Pseudomonadati</taxon>
        <taxon>Pseudomonadota</taxon>
        <taxon>Alphaproteobacteria</taxon>
        <taxon>Sneathiellales</taxon>
        <taxon>Sneathiellaceae</taxon>
        <taxon>Sneathiella</taxon>
    </lineage>
</organism>
<dbReference type="GO" id="GO:0009378">
    <property type="term" value="F:four-way junction helicase activity"/>
    <property type="evidence" value="ECO:0007669"/>
    <property type="project" value="TreeGrafter"/>
</dbReference>
<dbReference type="GO" id="GO:0043590">
    <property type="term" value="C:bacterial nucleoid"/>
    <property type="evidence" value="ECO:0007669"/>
    <property type="project" value="TreeGrafter"/>
</dbReference>
<keyword evidence="10" id="KW-0067">ATP-binding</keyword>
<evidence type="ECO:0000256" key="12">
    <source>
        <dbReference type="ARBA" id="ARBA00023172"/>
    </source>
</evidence>
<evidence type="ECO:0000256" key="2">
    <source>
        <dbReference type="ARBA" id="ARBA00001947"/>
    </source>
</evidence>
<name>A0A6L8W9J3_9PROT</name>
<dbReference type="Gene3D" id="3.40.50.300">
    <property type="entry name" value="P-loop containing nucleotide triphosphate hydrolases"/>
    <property type="match status" value="2"/>
</dbReference>
<dbReference type="SMART" id="SM00490">
    <property type="entry name" value="HELICc"/>
    <property type="match status" value="1"/>
</dbReference>
<evidence type="ECO:0000256" key="1">
    <source>
        <dbReference type="ARBA" id="ARBA00001946"/>
    </source>
</evidence>
<evidence type="ECO:0000256" key="14">
    <source>
        <dbReference type="ARBA" id="ARBA00023235"/>
    </source>
</evidence>
<keyword evidence="21" id="KW-1185">Reference proteome</keyword>
<dbReference type="GO" id="GO:0006260">
    <property type="term" value="P:DNA replication"/>
    <property type="evidence" value="ECO:0007669"/>
    <property type="project" value="InterPro"/>
</dbReference>
<dbReference type="GO" id="GO:0043138">
    <property type="term" value="F:3'-5' DNA helicase activity"/>
    <property type="evidence" value="ECO:0007669"/>
    <property type="project" value="UniProtKB-EC"/>
</dbReference>
<dbReference type="NCBIfam" id="TIGR00614">
    <property type="entry name" value="recQ_fam"/>
    <property type="match status" value="1"/>
</dbReference>
<evidence type="ECO:0000259" key="18">
    <source>
        <dbReference type="PROSITE" id="PS51192"/>
    </source>
</evidence>
<evidence type="ECO:0000256" key="16">
    <source>
        <dbReference type="NCBIfam" id="TIGR01389"/>
    </source>
</evidence>
<protein>
    <recommendedName>
        <fullName evidence="16">DNA helicase RecQ</fullName>
        <ecNumber evidence="16">5.6.2.4</ecNumber>
    </recommendedName>
</protein>
<evidence type="ECO:0000256" key="15">
    <source>
        <dbReference type="ARBA" id="ARBA00034617"/>
    </source>
</evidence>
<dbReference type="CDD" id="cd17920">
    <property type="entry name" value="DEXHc_RecQ"/>
    <property type="match status" value="1"/>
</dbReference>
<keyword evidence="4" id="KW-0479">Metal-binding</keyword>
<dbReference type="CDD" id="cd18794">
    <property type="entry name" value="SF2_C_RecQ"/>
    <property type="match status" value="1"/>
</dbReference>
<dbReference type="InterPro" id="IPR036388">
    <property type="entry name" value="WH-like_DNA-bd_sf"/>
</dbReference>
<keyword evidence="6" id="KW-0227">DNA damage</keyword>
<evidence type="ECO:0000256" key="10">
    <source>
        <dbReference type="ARBA" id="ARBA00022840"/>
    </source>
</evidence>
<proteinExistence type="inferred from homology"/>
<dbReference type="FunFam" id="3.40.50.300:FF:000296">
    <property type="entry name" value="ATP-dependent DNA helicase RecQ"/>
    <property type="match status" value="1"/>
</dbReference>
<dbReference type="Gene3D" id="1.10.150.80">
    <property type="entry name" value="HRDC domain"/>
    <property type="match status" value="1"/>
</dbReference>
<evidence type="ECO:0000256" key="13">
    <source>
        <dbReference type="ARBA" id="ARBA00023204"/>
    </source>
</evidence>
<dbReference type="PROSITE" id="PS51194">
    <property type="entry name" value="HELICASE_CTER"/>
    <property type="match status" value="1"/>
</dbReference>
<reference evidence="20 21" key="1">
    <citation type="submission" date="2019-12" db="EMBL/GenBank/DDBJ databases">
        <title>Snethiella sp. nov. sp. isolated from sea sand.</title>
        <authorList>
            <person name="Kim J."/>
            <person name="Jeong S.E."/>
            <person name="Jung H.S."/>
            <person name="Jeon C.O."/>
        </authorList>
    </citation>
    <scope>NUCLEOTIDE SEQUENCE [LARGE SCALE GENOMIC DNA]</scope>
    <source>
        <strain evidence="20 21">DP05</strain>
    </source>
</reference>
<dbReference type="EC" id="5.6.2.4" evidence="16"/>
<dbReference type="FunFam" id="1.10.10.10:FF:000175">
    <property type="entry name" value="ATP-dependent DNA helicase RecQ"/>
    <property type="match status" value="1"/>
</dbReference>
<dbReference type="SUPFAM" id="SSF47819">
    <property type="entry name" value="HRDC-like"/>
    <property type="match status" value="1"/>
</dbReference>
<evidence type="ECO:0000256" key="3">
    <source>
        <dbReference type="ARBA" id="ARBA00005446"/>
    </source>
</evidence>
<keyword evidence="8 20" id="KW-0347">Helicase</keyword>
<dbReference type="SMART" id="SM00487">
    <property type="entry name" value="DEXDc"/>
    <property type="match status" value="1"/>
</dbReference>
<dbReference type="GO" id="GO:0009432">
    <property type="term" value="P:SOS response"/>
    <property type="evidence" value="ECO:0007669"/>
    <property type="project" value="UniProtKB-UniRule"/>
</dbReference>
<dbReference type="InterPro" id="IPR018982">
    <property type="entry name" value="RQC_domain"/>
</dbReference>
<dbReference type="FunFam" id="3.40.50.300:FF:000156">
    <property type="entry name" value="ATP-dependent DNA helicase recQ"/>
    <property type="match status" value="1"/>
</dbReference>
<keyword evidence="13" id="KW-0234">DNA repair</keyword>
<dbReference type="GO" id="GO:0003677">
    <property type="term" value="F:DNA binding"/>
    <property type="evidence" value="ECO:0007669"/>
    <property type="project" value="UniProtKB-KW"/>
</dbReference>
<dbReference type="RefSeq" id="WP_161316382.1">
    <property type="nucleotide sequence ID" value="NZ_WTUW01000009.1"/>
</dbReference>
<feature type="domain" description="Helicase ATP-binding" evidence="18">
    <location>
        <begin position="26"/>
        <end position="194"/>
    </location>
</feature>
<dbReference type="InterPro" id="IPR004589">
    <property type="entry name" value="DNA_helicase_ATP-dep_RecQ"/>
</dbReference>
<dbReference type="PROSITE" id="PS51192">
    <property type="entry name" value="HELICASE_ATP_BIND_1"/>
    <property type="match status" value="1"/>
</dbReference>
<dbReference type="NCBIfam" id="TIGR01389">
    <property type="entry name" value="recQ"/>
    <property type="match status" value="1"/>
</dbReference>
<dbReference type="GO" id="GO:0006281">
    <property type="term" value="P:DNA repair"/>
    <property type="evidence" value="ECO:0007669"/>
    <property type="project" value="UniProtKB-KW"/>
</dbReference>